<accession>U1YBL9</accession>
<dbReference type="STRING" id="649747.HMPREF0083_03729"/>
<name>U1YBL9_ANEAE</name>
<gene>
    <name evidence="1" type="ORF">HMPREF0083_03729</name>
</gene>
<dbReference type="EMBL" id="AWSJ01000223">
    <property type="protein sequence ID" value="ERI08196.1"/>
    <property type="molecule type" value="Genomic_DNA"/>
</dbReference>
<dbReference type="AlphaFoldDB" id="U1YBL9"/>
<proteinExistence type="predicted"/>
<sequence>MHFLVKRFDTKIFGGQYDKILIILFGQMHLYELHLIFGRVAWLEGGNLEYICA</sequence>
<reference evidence="1 2" key="1">
    <citation type="submission" date="2013-08" db="EMBL/GenBank/DDBJ databases">
        <authorList>
            <person name="Weinstock G."/>
            <person name="Sodergren E."/>
            <person name="Wylie T."/>
            <person name="Fulton L."/>
            <person name="Fulton R."/>
            <person name="Fronick C."/>
            <person name="O'Laughlin M."/>
            <person name="Godfrey J."/>
            <person name="Miner T."/>
            <person name="Herter B."/>
            <person name="Appelbaum E."/>
            <person name="Cordes M."/>
            <person name="Lek S."/>
            <person name="Wollam A."/>
            <person name="Pepin K.H."/>
            <person name="Palsikar V.B."/>
            <person name="Mitreva M."/>
            <person name="Wilson R.K."/>
        </authorList>
    </citation>
    <scope>NUCLEOTIDE SEQUENCE [LARGE SCALE GENOMIC DNA]</scope>
    <source>
        <strain evidence="1 2">ATCC 12856</strain>
    </source>
</reference>
<evidence type="ECO:0000313" key="2">
    <source>
        <dbReference type="Proteomes" id="UP000016511"/>
    </source>
</evidence>
<evidence type="ECO:0000313" key="1">
    <source>
        <dbReference type="EMBL" id="ERI08196.1"/>
    </source>
</evidence>
<dbReference type="HOGENOM" id="CLU_3057980_0_0_9"/>
<keyword evidence="2" id="KW-1185">Reference proteome</keyword>
<protein>
    <submittedName>
        <fullName evidence="1">Uncharacterized protein</fullName>
    </submittedName>
</protein>
<comment type="caution">
    <text evidence="1">The sequence shown here is derived from an EMBL/GenBank/DDBJ whole genome shotgun (WGS) entry which is preliminary data.</text>
</comment>
<organism evidence="1 2">
    <name type="scientific">Aneurinibacillus aneurinilyticus ATCC 12856</name>
    <dbReference type="NCBI Taxonomy" id="649747"/>
    <lineage>
        <taxon>Bacteria</taxon>
        <taxon>Bacillati</taxon>
        <taxon>Bacillota</taxon>
        <taxon>Bacilli</taxon>
        <taxon>Bacillales</taxon>
        <taxon>Paenibacillaceae</taxon>
        <taxon>Aneurinibacillus group</taxon>
        <taxon>Aneurinibacillus</taxon>
    </lineage>
</organism>
<dbReference type="Proteomes" id="UP000016511">
    <property type="component" value="Unassembled WGS sequence"/>
</dbReference>